<evidence type="ECO:0000313" key="2">
    <source>
        <dbReference type="Proteomes" id="UP000791080"/>
    </source>
</evidence>
<proteinExistence type="predicted"/>
<accession>A0ABT1JE79</accession>
<organism evidence="1 2">
    <name type="scientific">Actinoalloteichus caeruleus DSM 43889</name>
    <dbReference type="NCBI Taxonomy" id="1120930"/>
    <lineage>
        <taxon>Bacteria</taxon>
        <taxon>Bacillati</taxon>
        <taxon>Actinomycetota</taxon>
        <taxon>Actinomycetes</taxon>
        <taxon>Pseudonocardiales</taxon>
        <taxon>Pseudonocardiaceae</taxon>
        <taxon>Actinoalloteichus</taxon>
        <taxon>Actinoalloteichus cyanogriseus</taxon>
    </lineage>
</organism>
<dbReference type="Proteomes" id="UP000791080">
    <property type="component" value="Unassembled WGS sequence"/>
</dbReference>
<dbReference type="EMBL" id="AUBJ02000001">
    <property type="protein sequence ID" value="MCP2330805.1"/>
    <property type="molecule type" value="Genomic_DNA"/>
</dbReference>
<dbReference type="SUPFAM" id="SSF51445">
    <property type="entry name" value="(Trans)glycosidases"/>
    <property type="match status" value="1"/>
</dbReference>
<protein>
    <recommendedName>
        <fullName evidence="3">Abortive infection protein</fullName>
    </recommendedName>
</protein>
<gene>
    <name evidence="1" type="ORF">G443_001075</name>
</gene>
<evidence type="ECO:0000313" key="1">
    <source>
        <dbReference type="EMBL" id="MCP2330805.1"/>
    </source>
</evidence>
<comment type="caution">
    <text evidence="1">The sequence shown here is derived from an EMBL/GenBank/DDBJ whole genome shotgun (WGS) entry which is preliminary data.</text>
</comment>
<keyword evidence="2" id="KW-1185">Reference proteome</keyword>
<name>A0ABT1JE79_ACTCY</name>
<dbReference type="Gene3D" id="3.20.20.80">
    <property type="entry name" value="Glycosidases"/>
    <property type="match status" value="1"/>
</dbReference>
<dbReference type="RefSeq" id="WP_051314286.1">
    <property type="nucleotide sequence ID" value="NZ_AUBJ02000001.1"/>
</dbReference>
<sequence length="370" mass="41177">MTAPHSQGSPTDGVLARRGVAYDTGTNFETGQGPLSRDVWSSTRMLEEISLITDQLNANSVTVYGSDPRRLEITATAVAERGLHVRLQPRLVDRPRTEVLEHLVTAARIAERLRVDGADIDMTVGAVHLLFTPGLLDEGQYHERMANIYADAQHHLLVPTRTVDVAAAAPRLNAFLDDAQNLVRGVFGGDVGYAAAPFEDVDWDLFDFVALMYQYLPAARTAEEHLDLLASYRETGLPVDVAEYGTATYRGAEDKAFFFWDVVDREGPVPTILDGYTRDEGAQADYHLRMLDVFERAEVRGATISEFIHPTHPHSDDPALDLDMASMALVKTIRDDITKHGSPYRVEPKEAFHAVADHYAHLGFQRRVRR</sequence>
<reference evidence="1 2" key="1">
    <citation type="submission" date="2013-07" db="EMBL/GenBank/DDBJ databases">
        <authorList>
            <consortium name="DOE Joint Genome Institute"/>
            <person name="Reeve W."/>
            <person name="Huntemann M."/>
            <person name="Han J."/>
            <person name="Chen A."/>
            <person name="Kyrpides N."/>
            <person name="Mavromatis K."/>
            <person name="Markowitz V."/>
            <person name="Palaniappan K."/>
            <person name="Ivanova N."/>
            <person name="Schaumberg A."/>
            <person name="Pati A."/>
            <person name="Liolios K."/>
            <person name="Nordberg H.P."/>
            <person name="Cantor M.N."/>
            <person name="Hua S.X."/>
            <person name="Woyke T."/>
        </authorList>
    </citation>
    <scope>NUCLEOTIDE SEQUENCE [LARGE SCALE GENOMIC DNA]</scope>
    <source>
        <strain evidence="1 2">DSM 43889</strain>
    </source>
</reference>
<evidence type="ECO:0008006" key="3">
    <source>
        <dbReference type="Google" id="ProtNLM"/>
    </source>
</evidence>
<dbReference type="InterPro" id="IPR017853">
    <property type="entry name" value="GH"/>
</dbReference>
<reference evidence="1 2" key="2">
    <citation type="submission" date="2022-06" db="EMBL/GenBank/DDBJ databases">
        <title>Genomic Encyclopedia of Type Strains, Phase I: the one thousand microbial genomes (KMG-I) project.</title>
        <authorList>
            <person name="Kyrpides N."/>
        </authorList>
    </citation>
    <scope>NUCLEOTIDE SEQUENCE [LARGE SCALE GENOMIC DNA]</scope>
    <source>
        <strain evidence="1 2">DSM 43889</strain>
    </source>
</reference>